<evidence type="ECO:0000313" key="2">
    <source>
        <dbReference type="EMBL" id="SFT67603.1"/>
    </source>
</evidence>
<proteinExistence type="predicted"/>
<dbReference type="InterPro" id="IPR015947">
    <property type="entry name" value="PUA-like_sf"/>
</dbReference>
<dbReference type="SMART" id="SM01022">
    <property type="entry name" value="ASCH"/>
    <property type="match status" value="1"/>
</dbReference>
<dbReference type="InterPro" id="IPR007374">
    <property type="entry name" value="ASCH_domain"/>
</dbReference>
<dbReference type="SUPFAM" id="SSF88697">
    <property type="entry name" value="PUA domain-like"/>
    <property type="match status" value="1"/>
</dbReference>
<keyword evidence="3" id="KW-1185">Reference proteome</keyword>
<dbReference type="OrthoDB" id="9807542at2"/>
<evidence type="ECO:0000259" key="1">
    <source>
        <dbReference type="SMART" id="SM01022"/>
    </source>
</evidence>
<reference evidence="3" key="1">
    <citation type="submission" date="2016-10" db="EMBL/GenBank/DDBJ databases">
        <authorList>
            <person name="Varghese N."/>
            <person name="Submissions S."/>
        </authorList>
    </citation>
    <scope>NUCLEOTIDE SEQUENCE [LARGE SCALE GENOMIC DNA]</scope>
    <source>
        <strain evidence="3">Ah-143</strain>
    </source>
</reference>
<name>A0A1I6ZY75_9ENTR</name>
<dbReference type="AlphaFoldDB" id="A0A1I6ZY75"/>
<sequence>MSTVDEVKMKYPGANAWQIGDSPDLANALAKLVIKGIKTASCGSFASFQAEESPPRIGSYHIILDGQGTPVCVIRMISLRLVRFCDVTEAFARKEGEGDLSLAYWRKEHQRFFTREGFFSEDMELVAEEFVVVEILSSGK</sequence>
<dbReference type="RefSeq" id="WP_090120407.1">
    <property type="nucleotide sequence ID" value="NZ_CP045300.1"/>
</dbReference>
<dbReference type="PANTHER" id="PTHR39203:SF1">
    <property type="entry name" value="CYTOPLASMIC PROTEIN"/>
    <property type="match status" value="1"/>
</dbReference>
<dbReference type="EMBL" id="FPAU01000001">
    <property type="protein sequence ID" value="SFT67603.1"/>
    <property type="molecule type" value="Genomic_DNA"/>
</dbReference>
<dbReference type="Pfam" id="PF04266">
    <property type="entry name" value="ASCH"/>
    <property type="match status" value="1"/>
</dbReference>
<gene>
    <name evidence="2" type="ORF">SAMN05192562_1011440</name>
</gene>
<accession>A0A1I6ZY75</accession>
<dbReference type="PANTHER" id="PTHR39203">
    <property type="entry name" value="CYTOPLASMIC PROTEIN-RELATED"/>
    <property type="match status" value="1"/>
</dbReference>
<evidence type="ECO:0000313" key="3">
    <source>
        <dbReference type="Proteomes" id="UP000199187"/>
    </source>
</evidence>
<feature type="domain" description="ASCH" evidence="1">
    <location>
        <begin position="17"/>
        <end position="134"/>
    </location>
</feature>
<dbReference type="CDD" id="cd06553">
    <property type="entry name" value="ASCH_Ef3133_like"/>
    <property type="match status" value="1"/>
</dbReference>
<dbReference type="Proteomes" id="UP000199187">
    <property type="component" value="Unassembled WGS sequence"/>
</dbReference>
<dbReference type="Gene3D" id="3.10.400.10">
    <property type="entry name" value="Sulfate adenylyltransferase"/>
    <property type="match status" value="1"/>
</dbReference>
<dbReference type="InterPro" id="IPR009326">
    <property type="entry name" value="DUF984"/>
</dbReference>
<dbReference type="PIRSF" id="PIRSF021320">
    <property type="entry name" value="DUF984"/>
    <property type="match status" value="1"/>
</dbReference>
<protein>
    <submittedName>
        <fullName evidence="2">Uncharacterized protein YhfF</fullName>
    </submittedName>
</protein>
<organism evidence="2 3">
    <name type="scientific">Kosakonia arachidis</name>
    <dbReference type="NCBI Taxonomy" id="551989"/>
    <lineage>
        <taxon>Bacteria</taxon>
        <taxon>Pseudomonadati</taxon>
        <taxon>Pseudomonadota</taxon>
        <taxon>Gammaproteobacteria</taxon>
        <taxon>Enterobacterales</taxon>
        <taxon>Enterobacteriaceae</taxon>
        <taxon>Kosakonia</taxon>
    </lineage>
</organism>